<dbReference type="PANTHER" id="PTHR31286:SF180">
    <property type="entry name" value="OS10G0362600 PROTEIN"/>
    <property type="match status" value="1"/>
</dbReference>
<proteinExistence type="predicted"/>
<keyword evidence="4" id="KW-1185">Reference proteome</keyword>
<evidence type="ECO:0000313" key="4">
    <source>
        <dbReference type="Proteomes" id="UP001472677"/>
    </source>
</evidence>
<feature type="region of interest" description="Disordered" evidence="1">
    <location>
        <begin position="416"/>
        <end position="443"/>
    </location>
</feature>
<sequence>MASNSFLNHLQDLDFTNEEQGVVFTPTIQWDASNDDSSLLIIGKMISSKPIDDNADIQNDILSRGPWTFKDDWLALAAFNPNYNIDDYTFFSMNVWVRIYGIPSILKDDDDITHHTGNSLGAMIGTVVKDDTQRIDLNMVDYVRIGIVLDVTKPVRQCVVIGGSGPSLKLRPLKYERLPTLCHGCGIVGHALEACATFKATPNSKLQYVANAESTNAPTNPVDATVSMGAVIEIPLMDATSPLGNILAMETKLAAATISPAPNVASANTPHVEGSMPNKVVVVDSTNAPTTPVDANINVPMVAVFEPQSIVLFGSTMVPTTTSFGGKEDFIDFLANPTETTNVVPYLLDNVGLDAVTTTILPIPCEGGLENDMGKSFLATSSTLIVFDDWLSKTSSLTAAMINNEIPTLIDRGSKRCSSMQDDNKLKKPQPPPPQFFQRLEVG</sequence>
<accession>A0ABR2BCF1</accession>
<organism evidence="3 4">
    <name type="scientific">Hibiscus sabdariffa</name>
    <name type="common">roselle</name>
    <dbReference type="NCBI Taxonomy" id="183260"/>
    <lineage>
        <taxon>Eukaryota</taxon>
        <taxon>Viridiplantae</taxon>
        <taxon>Streptophyta</taxon>
        <taxon>Embryophyta</taxon>
        <taxon>Tracheophyta</taxon>
        <taxon>Spermatophyta</taxon>
        <taxon>Magnoliopsida</taxon>
        <taxon>eudicotyledons</taxon>
        <taxon>Gunneridae</taxon>
        <taxon>Pentapetalae</taxon>
        <taxon>rosids</taxon>
        <taxon>malvids</taxon>
        <taxon>Malvales</taxon>
        <taxon>Malvaceae</taxon>
        <taxon>Malvoideae</taxon>
        <taxon>Hibiscus</taxon>
    </lineage>
</organism>
<evidence type="ECO:0000259" key="2">
    <source>
        <dbReference type="Pfam" id="PF14392"/>
    </source>
</evidence>
<dbReference type="PANTHER" id="PTHR31286">
    <property type="entry name" value="GLYCINE-RICH CELL WALL STRUCTURAL PROTEIN 1.8-LIKE"/>
    <property type="match status" value="1"/>
</dbReference>
<dbReference type="EMBL" id="JBBPBM010000135">
    <property type="protein sequence ID" value="KAK8504803.1"/>
    <property type="molecule type" value="Genomic_DNA"/>
</dbReference>
<comment type="caution">
    <text evidence="3">The sequence shown here is derived from an EMBL/GenBank/DDBJ whole genome shotgun (WGS) entry which is preliminary data.</text>
</comment>
<reference evidence="3 4" key="1">
    <citation type="journal article" date="2024" name="G3 (Bethesda)">
        <title>Genome assembly of Hibiscus sabdariffa L. provides insights into metabolisms of medicinal natural products.</title>
        <authorList>
            <person name="Kim T."/>
        </authorList>
    </citation>
    <scope>NUCLEOTIDE SEQUENCE [LARGE SCALE GENOMIC DNA]</scope>
    <source>
        <strain evidence="3">TK-2024</strain>
        <tissue evidence="3">Old leaves</tissue>
    </source>
</reference>
<name>A0ABR2BCF1_9ROSI</name>
<gene>
    <name evidence="3" type="ORF">V6N12_063810</name>
</gene>
<dbReference type="Pfam" id="PF14392">
    <property type="entry name" value="zf-CCHC_4"/>
    <property type="match status" value="1"/>
</dbReference>
<evidence type="ECO:0000313" key="3">
    <source>
        <dbReference type="EMBL" id="KAK8504803.1"/>
    </source>
</evidence>
<feature type="domain" description="Zinc knuckle CX2CX4HX4C" evidence="2">
    <location>
        <begin position="149"/>
        <end position="196"/>
    </location>
</feature>
<dbReference type="InterPro" id="IPR040256">
    <property type="entry name" value="At4g02000-like"/>
</dbReference>
<evidence type="ECO:0000256" key="1">
    <source>
        <dbReference type="SAM" id="MobiDB-lite"/>
    </source>
</evidence>
<dbReference type="Proteomes" id="UP001472677">
    <property type="component" value="Unassembled WGS sequence"/>
</dbReference>
<dbReference type="InterPro" id="IPR025836">
    <property type="entry name" value="Zn_knuckle_CX2CX4HX4C"/>
</dbReference>
<protein>
    <recommendedName>
        <fullName evidence="2">Zinc knuckle CX2CX4HX4C domain-containing protein</fullName>
    </recommendedName>
</protein>